<dbReference type="Proteomes" id="UP000017840">
    <property type="component" value="Unassembled WGS sequence"/>
</dbReference>
<comment type="caution">
    <text evidence="2">The sequence shown here is derived from an EMBL/GenBank/DDBJ whole genome shotgun (WGS) entry which is preliminary data.</text>
</comment>
<keyword evidence="3" id="KW-1185">Reference proteome</keyword>
<dbReference type="eggNOG" id="arCOG02452">
    <property type="taxonomic scope" value="Archaea"/>
</dbReference>
<evidence type="ECO:0000256" key="1">
    <source>
        <dbReference type="SAM" id="MobiDB-lite"/>
    </source>
</evidence>
<proteinExistence type="predicted"/>
<protein>
    <submittedName>
        <fullName evidence="2">Uncharacterized protein</fullName>
    </submittedName>
</protein>
<name>V4J134_9EURY</name>
<feature type="region of interest" description="Disordered" evidence="1">
    <location>
        <begin position="103"/>
        <end position="129"/>
    </location>
</feature>
<gene>
    <name evidence="2" type="ORF">K933_05238</name>
</gene>
<reference evidence="2 3" key="1">
    <citation type="journal article" date="2013" name="Genome Announc.">
        <title>Draft Genome Sequence of 'Candidatus Halobonum tyrrellensis' Strain G22, Isolated from the Hypersaline Waters of Lake Tyrrell, Australia.</title>
        <authorList>
            <person name="Ugalde J.A."/>
            <person name="Narasingarao P."/>
            <person name="Kuo S."/>
            <person name="Podell S."/>
            <person name="Allen E.E."/>
        </authorList>
    </citation>
    <scope>NUCLEOTIDE SEQUENCE [LARGE SCALE GENOMIC DNA]</scope>
    <source>
        <strain evidence="2 3">G22</strain>
    </source>
</reference>
<dbReference type="PATRIC" id="fig|1324957.4.peg.1061"/>
<dbReference type="Pfam" id="PF24336">
    <property type="entry name" value="DUF7504"/>
    <property type="match status" value="1"/>
</dbReference>
<dbReference type="EMBL" id="ASGZ01000016">
    <property type="protein sequence ID" value="ESP89162.1"/>
    <property type="molecule type" value="Genomic_DNA"/>
</dbReference>
<sequence>MSGPTGTRDDDRSAAPLRTRGNEPTLQAALDRLAGGCGLLVTGDVSTEAYRVAAARYFGESSNDRRRVLGLTHDSLRADDWLPDGVDSDGDDADVVRLGDAVRDPAAVEPDPADPPVDDGRQPVTDPETFSDRFLGAIRADDGEPTDSMYLRVGLYRVDGLRAALGEDRAGDLLCDAAAATRDRGGMAHFHLPRPAAETSAPRADPVVDSVATRLGEHLDVIVQLRFAERAAVPEERWHILGWGTTDWHPLR</sequence>
<evidence type="ECO:0000313" key="3">
    <source>
        <dbReference type="Proteomes" id="UP000017840"/>
    </source>
</evidence>
<dbReference type="InterPro" id="IPR055927">
    <property type="entry name" value="DUF7504"/>
</dbReference>
<feature type="region of interest" description="Disordered" evidence="1">
    <location>
        <begin position="1"/>
        <end position="24"/>
    </location>
</feature>
<dbReference type="OrthoDB" id="252760at2157"/>
<organism evidence="2 3">
    <name type="scientific">Candidatus Halobonum tyrrellensis G22</name>
    <dbReference type="NCBI Taxonomy" id="1324957"/>
    <lineage>
        <taxon>Archaea</taxon>
        <taxon>Methanobacteriati</taxon>
        <taxon>Methanobacteriota</taxon>
        <taxon>Stenosarchaea group</taxon>
        <taxon>Halobacteria</taxon>
        <taxon>Halobacteriales</taxon>
        <taxon>Haloferacaceae</taxon>
        <taxon>Candidatus Halobonum</taxon>
    </lineage>
</organism>
<evidence type="ECO:0000313" key="2">
    <source>
        <dbReference type="EMBL" id="ESP89162.1"/>
    </source>
</evidence>
<accession>V4J134</accession>
<dbReference type="STRING" id="1324957.K933_05238"/>
<dbReference type="RefSeq" id="WP_023393635.1">
    <property type="nucleotide sequence ID" value="NZ_ASGZ01000016.1"/>
</dbReference>
<dbReference type="AlphaFoldDB" id="V4J134"/>